<protein>
    <submittedName>
        <fullName evidence="3">Uncharacterized protein</fullName>
    </submittedName>
</protein>
<feature type="compositionally biased region" description="Polar residues" evidence="1">
    <location>
        <begin position="119"/>
        <end position="131"/>
    </location>
</feature>
<reference evidence="3" key="2">
    <citation type="journal article" date="2021" name="Genome Biol. Evol.">
        <title>Developing a high-quality reference genome for a parasitic bivalve with doubly uniparental inheritance (Bivalvia: Unionida).</title>
        <authorList>
            <person name="Smith C.H."/>
        </authorList>
    </citation>
    <scope>NUCLEOTIDE SEQUENCE</scope>
    <source>
        <strain evidence="3">CHS0354</strain>
        <tissue evidence="3">Mantle</tissue>
    </source>
</reference>
<reference evidence="3" key="1">
    <citation type="journal article" date="2021" name="Genome Biol. Evol.">
        <title>A High-Quality Reference Genome for a Parasitic Bivalve with Doubly Uniparental Inheritance (Bivalvia: Unionida).</title>
        <authorList>
            <person name="Smith C.H."/>
        </authorList>
    </citation>
    <scope>NUCLEOTIDE SEQUENCE</scope>
    <source>
        <strain evidence="3">CHS0354</strain>
    </source>
</reference>
<dbReference type="EMBL" id="JAEAOA010000854">
    <property type="protein sequence ID" value="KAK3590619.1"/>
    <property type="molecule type" value="Genomic_DNA"/>
</dbReference>
<keyword evidence="2" id="KW-0732">Signal</keyword>
<proteinExistence type="predicted"/>
<comment type="caution">
    <text evidence="3">The sequence shown here is derived from an EMBL/GenBank/DDBJ whole genome shotgun (WGS) entry which is preliminary data.</text>
</comment>
<evidence type="ECO:0000313" key="4">
    <source>
        <dbReference type="Proteomes" id="UP001195483"/>
    </source>
</evidence>
<feature type="compositionally biased region" description="Acidic residues" evidence="1">
    <location>
        <begin position="55"/>
        <end position="69"/>
    </location>
</feature>
<feature type="chain" id="PRO_5041980491" evidence="2">
    <location>
        <begin position="20"/>
        <end position="145"/>
    </location>
</feature>
<feature type="region of interest" description="Disordered" evidence="1">
    <location>
        <begin position="112"/>
        <end position="145"/>
    </location>
</feature>
<feature type="signal peptide" evidence="2">
    <location>
        <begin position="1"/>
        <end position="19"/>
    </location>
</feature>
<gene>
    <name evidence="3" type="ORF">CHS0354_013883</name>
</gene>
<evidence type="ECO:0000256" key="2">
    <source>
        <dbReference type="SAM" id="SignalP"/>
    </source>
</evidence>
<evidence type="ECO:0000256" key="1">
    <source>
        <dbReference type="SAM" id="MobiDB-lite"/>
    </source>
</evidence>
<dbReference type="Proteomes" id="UP001195483">
    <property type="component" value="Unassembled WGS sequence"/>
</dbReference>
<reference evidence="3" key="3">
    <citation type="submission" date="2023-05" db="EMBL/GenBank/DDBJ databases">
        <authorList>
            <person name="Smith C.H."/>
        </authorList>
    </citation>
    <scope>NUCLEOTIDE SEQUENCE</scope>
    <source>
        <strain evidence="3">CHS0354</strain>
        <tissue evidence="3">Mantle</tissue>
    </source>
</reference>
<sequence>MLTKHLVMMFTVIVAVSYGSPVPTTSTYEKEEAMLPTDLSGVGASTVALPSATIETDDRDSKSDEDEETDIVHATDAPMSPSDEDTSTVSSAYVTFDIDIYCKYDGEEEVEAAQVTDAPMSQSSDTASTIEPPSVTRDGGVDIES</sequence>
<name>A0AAE0SES6_9BIVA</name>
<feature type="region of interest" description="Disordered" evidence="1">
    <location>
        <begin position="46"/>
        <end position="88"/>
    </location>
</feature>
<organism evidence="3 4">
    <name type="scientific">Potamilus streckersoni</name>
    <dbReference type="NCBI Taxonomy" id="2493646"/>
    <lineage>
        <taxon>Eukaryota</taxon>
        <taxon>Metazoa</taxon>
        <taxon>Spiralia</taxon>
        <taxon>Lophotrochozoa</taxon>
        <taxon>Mollusca</taxon>
        <taxon>Bivalvia</taxon>
        <taxon>Autobranchia</taxon>
        <taxon>Heteroconchia</taxon>
        <taxon>Palaeoheterodonta</taxon>
        <taxon>Unionida</taxon>
        <taxon>Unionoidea</taxon>
        <taxon>Unionidae</taxon>
        <taxon>Ambleminae</taxon>
        <taxon>Lampsilini</taxon>
        <taxon>Potamilus</taxon>
    </lineage>
</organism>
<dbReference type="AlphaFoldDB" id="A0AAE0SES6"/>
<accession>A0AAE0SES6</accession>
<evidence type="ECO:0000313" key="3">
    <source>
        <dbReference type="EMBL" id="KAK3590619.1"/>
    </source>
</evidence>
<keyword evidence="4" id="KW-1185">Reference proteome</keyword>